<sequence>MEGVIELKEQLKNMRDNDWIIPEKVNNYDLALKCLENIGSIDAELRDNLILELLCNMIVEKKLTDKEVKDILELVLSEKHLFYNIGKVGDDSVFKRSFSVLIVDCIVYSHNNECKIFNDEEIIRIYKKVIKYLNEEKDVRGYVIDKGWAHTAAHTADALAEIVKCKEINEKNLIEILESIRKKICINYYVYTNNEEERLVTTVINIIEREEISNEKIIKWIKSFENMEKTNVYPDDHNLMCNHKGFLSALYFRFKRRDITEDFLHIIEEVINKTTPKYFQ</sequence>
<organism evidence="1 2">
    <name type="scientific">Clostridium senegalense</name>
    <dbReference type="NCBI Taxonomy" id="1465809"/>
    <lineage>
        <taxon>Bacteria</taxon>
        <taxon>Bacillati</taxon>
        <taxon>Bacillota</taxon>
        <taxon>Clostridia</taxon>
        <taxon>Eubacteriales</taxon>
        <taxon>Clostridiaceae</taxon>
        <taxon>Clostridium</taxon>
    </lineage>
</organism>
<evidence type="ECO:0000313" key="1">
    <source>
        <dbReference type="EMBL" id="NEU05876.1"/>
    </source>
</evidence>
<name>A0A6M0H567_9CLOT</name>
<dbReference type="InterPro" id="IPR021247">
    <property type="entry name" value="DUF2785"/>
</dbReference>
<evidence type="ECO:0000313" key="2">
    <source>
        <dbReference type="Proteomes" id="UP000481872"/>
    </source>
</evidence>
<protein>
    <submittedName>
        <fullName evidence="1">DUF2785 domain-containing protein</fullName>
    </submittedName>
</protein>
<gene>
    <name evidence="1" type="ORF">G3M99_13650</name>
</gene>
<dbReference type="RefSeq" id="WP_199870517.1">
    <property type="nucleotide sequence ID" value="NZ_JAAGPU010000028.1"/>
</dbReference>
<dbReference type="AlphaFoldDB" id="A0A6M0H567"/>
<proteinExistence type="predicted"/>
<keyword evidence="2" id="KW-1185">Reference proteome</keyword>
<reference evidence="1 2" key="1">
    <citation type="submission" date="2020-02" db="EMBL/GenBank/DDBJ databases">
        <title>Genome assembly of a novel Clostridium senegalense strain.</title>
        <authorList>
            <person name="Gupta T.B."/>
            <person name="Jauregui R."/>
            <person name="Maclean P."/>
            <person name="Nawarathana A."/>
            <person name="Brightwell G."/>
        </authorList>
    </citation>
    <scope>NUCLEOTIDE SEQUENCE [LARGE SCALE GENOMIC DNA]</scope>
    <source>
        <strain evidence="1 2">AGRFS4</strain>
    </source>
</reference>
<dbReference type="EMBL" id="JAAGPU010000028">
    <property type="protein sequence ID" value="NEU05876.1"/>
    <property type="molecule type" value="Genomic_DNA"/>
</dbReference>
<dbReference type="Proteomes" id="UP000481872">
    <property type="component" value="Unassembled WGS sequence"/>
</dbReference>
<accession>A0A6M0H567</accession>
<dbReference type="Pfam" id="PF10978">
    <property type="entry name" value="DUF2785"/>
    <property type="match status" value="1"/>
</dbReference>
<comment type="caution">
    <text evidence="1">The sequence shown here is derived from an EMBL/GenBank/DDBJ whole genome shotgun (WGS) entry which is preliminary data.</text>
</comment>